<accession>A0A9D4CW79</accession>
<dbReference type="EMBL" id="JAIWYP010000011">
    <property type="protein sequence ID" value="KAH3734656.1"/>
    <property type="molecule type" value="Genomic_DNA"/>
</dbReference>
<gene>
    <name evidence="2" type="ORF">DPMN_041096</name>
</gene>
<name>A0A9D4CW79_DREPO</name>
<organism evidence="2 3">
    <name type="scientific">Dreissena polymorpha</name>
    <name type="common">Zebra mussel</name>
    <name type="synonym">Mytilus polymorpha</name>
    <dbReference type="NCBI Taxonomy" id="45954"/>
    <lineage>
        <taxon>Eukaryota</taxon>
        <taxon>Metazoa</taxon>
        <taxon>Spiralia</taxon>
        <taxon>Lophotrochozoa</taxon>
        <taxon>Mollusca</taxon>
        <taxon>Bivalvia</taxon>
        <taxon>Autobranchia</taxon>
        <taxon>Heteroconchia</taxon>
        <taxon>Euheterodonta</taxon>
        <taxon>Imparidentia</taxon>
        <taxon>Neoheterodontei</taxon>
        <taxon>Myida</taxon>
        <taxon>Dreissenoidea</taxon>
        <taxon>Dreissenidae</taxon>
        <taxon>Dreissena</taxon>
    </lineage>
</organism>
<proteinExistence type="predicted"/>
<reference evidence="2" key="2">
    <citation type="submission" date="2020-11" db="EMBL/GenBank/DDBJ databases">
        <authorList>
            <person name="McCartney M.A."/>
            <person name="Auch B."/>
            <person name="Kono T."/>
            <person name="Mallez S."/>
            <person name="Becker A."/>
            <person name="Gohl D.M."/>
            <person name="Silverstein K.A.T."/>
            <person name="Koren S."/>
            <person name="Bechman K.B."/>
            <person name="Herman A."/>
            <person name="Abrahante J.E."/>
            <person name="Garbe J."/>
        </authorList>
    </citation>
    <scope>NUCLEOTIDE SEQUENCE</scope>
    <source>
        <strain evidence="2">Duluth1</strain>
        <tissue evidence="2">Whole animal</tissue>
    </source>
</reference>
<dbReference type="AlphaFoldDB" id="A0A9D4CW79"/>
<dbReference type="Proteomes" id="UP000828390">
    <property type="component" value="Unassembled WGS sequence"/>
</dbReference>
<evidence type="ECO:0000313" key="3">
    <source>
        <dbReference type="Proteomes" id="UP000828390"/>
    </source>
</evidence>
<feature type="region of interest" description="Disordered" evidence="1">
    <location>
        <begin position="1"/>
        <end position="94"/>
    </location>
</feature>
<evidence type="ECO:0000313" key="2">
    <source>
        <dbReference type="EMBL" id="KAH3734656.1"/>
    </source>
</evidence>
<evidence type="ECO:0000256" key="1">
    <source>
        <dbReference type="SAM" id="MobiDB-lite"/>
    </source>
</evidence>
<keyword evidence="3" id="KW-1185">Reference proteome</keyword>
<reference evidence="2" key="1">
    <citation type="journal article" date="2019" name="bioRxiv">
        <title>The Genome of the Zebra Mussel, Dreissena polymorpha: A Resource for Invasive Species Research.</title>
        <authorList>
            <person name="McCartney M.A."/>
            <person name="Auch B."/>
            <person name="Kono T."/>
            <person name="Mallez S."/>
            <person name="Zhang Y."/>
            <person name="Obille A."/>
            <person name="Becker A."/>
            <person name="Abrahante J.E."/>
            <person name="Garbe J."/>
            <person name="Badalamenti J.P."/>
            <person name="Herman A."/>
            <person name="Mangelson H."/>
            <person name="Liachko I."/>
            <person name="Sullivan S."/>
            <person name="Sone E.D."/>
            <person name="Koren S."/>
            <person name="Silverstein K.A.T."/>
            <person name="Beckman K.B."/>
            <person name="Gohl D.M."/>
        </authorList>
    </citation>
    <scope>NUCLEOTIDE SEQUENCE</scope>
    <source>
        <strain evidence="2">Duluth1</strain>
        <tissue evidence="2">Whole animal</tissue>
    </source>
</reference>
<feature type="compositionally biased region" description="Basic and acidic residues" evidence="1">
    <location>
        <begin position="9"/>
        <end position="26"/>
    </location>
</feature>
<comment type="caution">
    <text evidence="2">The sequence shown here is derived from an EMBL/GenBank/DDBJ whole genome shotgun (WGS) entry which is preliminary data.</text>
</comment>
<protein>
    <submittedName>
        <fullName evidence="2">Uncharacterized protein</fullName>
    </submittedName>
</protein>
<sequence>MRGTRIVNRRSDDNREESRRGNRDSGRLFYRYHPNTNDRRDQDRGDNVDRRDTRFDSRQSDYQGGYHGAYHGNRDGAMGRSNRGRSDGHNRDRR</sequence>
<feature type="compositionally biased region" description="Basic and acidic residues" evidence="1">
    <location>
        <begin position="36"/>
        <end position="59"/>
    </location>
</feature>
<feature type="compositionally biased region" description="Basic and acidic residues" evidence="1">
    <location>
        <begin position="84"/>
        <end position="94"/>
    </location>
</feature>